<evidence type="ECO:0000313" key="2">
    <source>
        <dbReference type="Proteomes" id="UP001595885"/>
    </source>
</evidence>
<accession>A0ABV9P545</accession>
<dbReference type="EMBL" id="JBHSGW010000025">
    <property type="protein sequence ID" value="MFC4739990.1"/>
    <property type="molecule type" value="Genomic_DNA"/>
</dbReference>
<protein>
    <recommendedName>
        <fullName evidence="3">Nucleotide modification associated domain-containing protein</fullName>
    </recommendedName>
</protein>
<name>A0ABV9P545_9FLAO</name>
<evidence type="ECO:0000313" key="1">
    <source>
        <dbReference type="EMBL" id="MFC4739990.1"/>
    </source>
</evidence>
<organism evidence="1 2">
    <name type="scientific">Flavobacterium ponti</name>
    <dbReference type="NCBI Taxonomy" id="665133"/>
    <lineage>
        <taxon>Bacteria</taxon>
        <taxon>Pseudomonadati</taxon>
        <taxon>Bacteroidota</taxon>
        <taxon>Flavobacteriia</taxon>
        <taxon>Flavobacteriales</taxon>
        <taxon>Flavobacteriaceae</taxon>
        <taxon>Flavobacterium</taxon>
    </lineage>
</organism>
<evidence type="ECO:0008006" key="3">
    <source>
        <dbReference type="Google" id="ProtNLM"/>
    </source>
</evidence>
<dbReference type="RefSeq" id="WP_379740474.1">
    <property type="nucleotide sequence ID" value="NZ_JBHSGW010000025.1"/>
</dbReference>
<gene>
    <name evidence="1" type="ORF">ACFO3U_08285</name>
</gene>
<keyword evidence="2" id="KW-1185">Reference proteome</keyword>
<sequence>MNNSRIYLNSFNPLIINNCGKIAIDKYNFPLFIDGSCRREPDFENELPSITGLCRPGFAEKLKEKDIIVYVTNKKGIGVRKVIAVLEVIKIFENHRQAADWYIKENKPIPNNIMVDETKPFDLDKTHQIHRIKDITNDIELLKKWNLLYELRGRKKQKVVQCGVLYKELFYPITLDESKFKRKLTAQNPPILNEKDWKSLKELIQL</sequence>
<comment type="caution">
    <text evidence="1">The sequence shown here is derived from an EMBL/GenBank/DDBJ whole genome shotgun (WGS) entry which is preliminary data.</text>
</comment>
<reference evidence="2" key="1">
    <citation type="journal article" date="2019" name="Int. J. Syst. Evol. Microbiol.">
        <title>The Global Catalogue of Microorganisms (GCM) 10K type strain sequencing project: providing services to taxonomists for standard genome sequencing and annotation.</title>
        <authorList>
            <consortium name="The Broad Institute Genomics Platform"/>
            <consortium name="The Broad Institute Genome Sequencing Center for Infectious Disease"/>
            <person name="Wu L."/>
            <person name="Ma J."/>
        </authorList>
    </citation>
    <scope>NUCLEOTIDE SEQUENCE [LARGE SCALE GENOMIC DNA]</scope>
    <source>
        <strain evidence="2">CCUG 50349</strain>
    </source>
</reference>
<dbReference type="Proteomes" id="UP001595885">
    <property type="component" value="Unassembled WGS sequence"/>
</dbReference>
<proteinExistence type="predicted"/>